<accession>A0ABQ8UHS8</accession>
<gene>
    <name evidence="1" type="ORF">PAPYR_6670</name>
</gene>
<name>A0ABQ8UHS8_9EUKA</name>
<protein>
    <recommendedName>
        <fullName evidence="3">Reverse transcriptase domain-containing protein</fullName>
    </recommendedName>
</protein>
<organism evidence="1 2">
    <name type="scientific">Paratrimastix pyriformis</name>
    <dbReference type="NCBI Taxonomy" id="342808"/>
    <lineage>
        <taxon>Eukaryota</taxon>
        <taxon>Metamonada</taxon>
        <taxon>Preaxostyla</taxon>
        <taxon>Paratrimastigidae</taxon>
        <taxon>Paratrimastix</taxon>
    </lineage>
</organism>
<dbReference type="EMBL" id="JAPMOS010000040">
    <property type="protein sequence ID" value="KAJ4457743.1"/>
    <property type="molecule type" value="Genomic_DNA"/>
</dbReference>
<sequence>MVQHYYKTTRGRLSPLQPGVGVREGCAAMATLAASIAEACVAGGPAYPFVFVSLDLSNAFQAPSRAAMTAAAKHIGLPSGSSTWTIALLWFFEA</sequence>
<reference evidence="1" key="1">
    <citation type="journal article" date="2022" name="bioRxiv">
        <title>Genomics of Preaxostyla Flagellates Illuminates Evolutionary Transitions and the Path Towards Mitochondrial Loss.</title>
        <authorList>
            <person name="Novak L.V.F."/>
            <person name="Treitli S.C."/>
            <person name="Pyrih J."/>
            <person name="Halakuc P."/>
            <person name="Pipaliya S.V."/>
            <person name="Vacek V."/>
            <person name="Brzon O."/>
            <person name="Soukal P."/>
            <person name="Eme L."/>
            <person name="Dacks J.B."/>
            <person name="Karnkowska A."/>
            <person name="Elias M."/>
            <person name="Hampl V."/>
        </authorList>
    </citation>
    <scope>NUCLEOTIDE SEQUENCE</scope>
    <source>
        <strain evidence="1">RCP-MX</strain>
    </source>
</reference>
<comment type="caution">
    <text evidence="1">The sequence shown here is derived from an EMBL/GenBank/DDBJ whole genome shotgun (WGS) entry which is preliminary data.</text>
</comment>
<dbReference type="Proteomes" id="UP001141327">
    <property type="component" value="Unassembled WGS sequence"/>
</dbReference>
<keyword evidence="2" id="KW-1185">Reference proteome</keyword>
<proteinExistence type="predicted"/>
<evidence type="ECO:0000313" key="1">
    <source>
        <dbReference type="EMBL" id="KAJ4457743.1"/>
    </source>
</evidence>
<evidence type="ECO:0000313" key="2">
    <source>
        <dbReference type="Proteomes" id="UP001141327"/>
    </source>
</evidence>
<evidence type="ECO:0008006" key="3">
    <source>
        <dbReference type="Google" id="ProtNLM"/>
    </source>
</evidence>